<keyword evidence="9" id="KW-0812">Transmembrane</keyword>
<dbReference type="Pfam" id="PF02518">
    <property type="entry name" value="HATPase_c"/>
    <property type="match status" value="1"/>
</dbReference>
<dbReference type="SMART" id="SM00387">
    <property type="entry name" value="HATPase_c"/>
    <property type="match status" value="1"/>
</dbReference>
<reference evidence="11" key="1">
    <citation type="submission" date="2015-10" db="EMBL/GenBank/DDBJ databases">
        <authorList>
            <person name="Gilbert D.G."/>
        </authorList>
    </citation>
    <scope>NUCLEOTIDE SEQUENCE</scope>
</reference>
<evidence type="ECO:0000256" key="4">
    <source>
        <dbReference type="ARBA" id="ARBA00022679"/>
    </source>
</evidence>
<evidence type="ECO:0000256" key="1">
    <source>
        <dbReference type="ARBA" id="ARBA00000085"/>
    </source>
</evidence>
<evidence type="ECO:0000256" key="9">
    <source>
        <dbReference type="SAM" id="Phobius"/>
    </source>
</evidence>
<keyword evidence="3" id="KW-0597">Phosphoprotein</keyword>
<dbReference type="InterPro" id="IPR036890">
    <property type="entry name" value="HATPase_C_sf"/>
</dbReference>
<feature type="transmembrane region" description="Helical" evidence="9">
    <location>
        <begin position="85"/>
        <end position="104"/>
    </location>
</feature>
<feature type="transmembrane region" description="Helical" evidence="9">
    <location>
        <begin position="35"/>
        <end position="54"/>
    </location>
</feature>
<dbReference type="Gene3D" id="3.30.565.10">
    <property type="entry name" value="Histidine kinase-like ATPase, C-terminal domain"/>
    <property type="match status" value="1"/>
</dbReference>
<dbReference type="PANTHER" id="PTHR43065">
    <property type="entry name" value="SENSOR HISTIDINE KINASE"/>
    <property type="match status" value="1"/>
</dbReference>
<evidence type="ECO:0000256" key="6">
    <source>
        <dbReference type="ARBA" id="ARBA00022777"/>
    </source>
</evidence>
<dbReference type="EC" id="2.7.13.3" evidence="2"/>
<evidence type="ECO:0000256" key="3">
    <source>
        <dbReference type="ARBA" id="ARBA00022553"/>
    </source>
</evidence>
<gene>
    <name evidence="11" type="ORF">MGWOODY_Smn646</name>
</gene>
<dbReference type="Pfam" id="PF00512">
    <property type="entry name" value="HisKA"/>
    <property type="match status" value="1"/>
</dbReference>
<dbReference type="CDD" id="cd00082">
    <property type="entry name" value="HisKA"/>
    <property type="match status" value="1"/>
</dbReference>
<feature type="transmembrane region" description="Helical" evidence="9">
    <location>
        <begin position="12"/>
        <end position="29"/>
    </location>
</feature>
<dbReference type="PANTHER" id="PTHR43065:SF10">
    <property type="entry name" value="PEROXIDE STRESS-ACTIVATED HISTIDINE KINASE MAK3"/>
    <property type="match status" value="1"/>
</dbReference>
<dbReference type="InterPro" id="IPR004358">
    <property type="entry name" value="Sig_transdc_His_kin-like_C"/>
</dbReference>
<name>A0A160TGG9_9ZZZZ</name>
<dbReference type="InterPro" id="IPR005467">
    <property type="entry name" value="His_kinase_dom"/>
</dbReference>
<evidence type="ECO:0000256" key="2">
    <source>
        <dbReference type="ARBA" id="ARBA00012438"/>
    </source>
</evidence>
<protein>
    <recommendedName>
        <fullName evidence="2">histidine kinase</fullName>
        <ecNumber evidence="2">2.7.13.3</ecNumber>
    </recommendedName>
</protein>
<dbReference type="SUPFAM" id="SSF47384">
    <property type="entry name" value="Homodimeric domain of signal transducing histidine kinase"/>
    <property type="match status" value="1"/>
</dbReference>
<comment type="catalytic activity">
    <reaction evidence="1">
        <text>ATP + protein L-histidine = ADP + protein N-phospho-L-histidine.</text>
        <dbReference type="EC" id="2.7.13.3"/>
    </reaction>
</comment>
<keyword evidence="8" id="KW-0902">Two-component regulatory system</keyword>
<accession>A0A160TGG9</accession>
<dbReference type="InterPro" id="IPR036097">
    <property type="entry name" value="HisK_dim/P_sf"/>
</dbReference>
<keyword evidence="4" id="KW-0808">Transferase</keyword>
<proteinExistence type="predicted"/>
<evidence type="ECO:0000256" key="8">
    <source>
        <dbReference type="ARBA" id="ARBA00023012"/>
    </source>
</evidence>
<keyword evidence="7" id="KW-0067">ATP-binding</keyword>
<keyword evidence="6 11" id="KW-0418">Kinase</keyword>
<keyword evidence="9" id="KW-1133">Transmembrane helix</keyword>
<dbReference type="Gene3D" id="1.10.287.130">
    <property type="match status" value="1"/>
</dbReference>
<keyword evidence="5" id="KW-0547">Nucleotide-binding</keyword>
<feature type="transmembrane region" description="Helical" evidence="9">
    <location>
        <begin position="59"/>
        <end position="79"/>
    </location>
</feature>
<sequence>MYDTPAAARTNKAPVIAALGVVMMGIFLVDTLTDYAVAIAVFYSAVILVATNLLTSRAVILLTGASILLTLISFVLTRFGSFEVGVINTSISIVAISITAYLGMRIAAAEAIAREARLGLVRIARVTSIAQLTASIAHEVNQPLAAIVTSGDACTRWLSQDPPNLDKARRALARIVADANRASEVIVRVRRLAKGESPDATVFNLNDAIEEVVSLSLTEIDRHDIVLRRYLQEALPAVRADRIQIQQVVGNLLLNAIEAVTASPRREREIEIEIISSGEDSRTVVVAVTDNGIGFTPGTSDRLFDAFWTTKDGGMGLGLTLSRSIIEANGGQISTATNPAGGAIVRFSLPLAEGDGK</sequence>
<dbReference type="SUPFAM" id="SSF55874">
    <property type="entry name" value="ATPase domain of HSP90 chaperone/DNA topoisomerase II/histidine kinase"/>
    <property type="match status" value="1"/>
</dbReference>
<dbReference type="PROSITE" id="PS50109">
    <property type="entry name" value="HIS_KIN"/>
    <property type="match status" value="1"/>
</dbReference>
<evidence type="ECO:0000256" key="7">
    <source>
        <dbReference type="ARBA" id="ARBA00022840"/>
    </source>
</evidence>
<evidence type="ECO:0000256" key="5">
    <source>
        <dbReference type="ARBA" id="ARBA00022741"/>
    </source>
</evidence>
<dbReference type="InterPro" id="IPR003594">
    <property type="entry name" value="HATPase_dom"/>
</dbReference>
<dbReference type="AlphaFoldDB" id="A0A160TGG9"/>
<dbReference type="InterPro" id="IPR003661">
    <property type="entry name" value="HisK_dim/P_dom"/>
</dbReference>
<organism evidence="11">
    <name type="scientific">hydrothermal vent metagenome</name>
    <dbReference type="NCBI Taxonomy" id="652676"/>
    <lineage>
        <taxon>unclassified sequences</taxon>
        <taxon>metagenomes</taxon>
        <taxon>ecological metagenomes</taxon>
    </lineage>
</organism>
<feature type="domain" description="Histidine kinase" evidence="10">
    <location>
        <begin position="135"/>
        <end position="353"/>
    </location>
</feature>
<evidence type="ECO:0000313" key="11">
    <source>
        <dbReference type="EMBL" id="CUS43321.1"/>
    </source>
</evidence>
<dbReference type="EMBL" id="CZQE01000035">
    <property type="protein sequence ID" value="CUS43321.1"/>
    <property type="molecule type" value="Genomic_DNA"/>
</dbReference>
<dbReference type="SMART" id="SM00388">
    <property type="entry name" value="HisKA"/>
    <property type="match status" value="1"/>
</dbReference>
<dbReference type="PRINTS" id="PR00344">
    <property type="entry name" value="BCTRLSENSOR"/>
</dbReference>
<dbReference type="GO" id="GO:0000155">
    <property type="term" value="F:phosphorelay sensor kinase activity"/>
    <property type="evidence" value="ECO:0007669"/>
    <property type="project" value="InterPro"/>
</dbReference>
<evidence type="ECO:0000259" key="10">
    <source>
        <dbReference type="PROSITE" id="PS50109"/>
    </source>
</evidence>
<dbReference type="FunFam" id="1.10.287.130:FF:000055">
    <property type="entry name" value="Two-component sensor histidine kinase"/>
    <property type="match status" value="1"/>
</dbReference>
<dbReference type="GO" id="GO:0005524">
    <property type="term" value="F:ATP binding"/>
    <property type="evidence" value="ECO:0007669"/>
    <property type="project" value="UniProtKB-KW"/>
</dbReference>
<keyword evidence="9" id="KW-0472">Membrane</keyword>